<comment type="caution">
    <text evidence="2">The sequence shown here is derived from an EMBL/GenBank/DDBJ whole genome shotgun (WGS) entry which is preliminary data.</text>
</comment>
<proteinExistence type="predicted"/>
<evidence type="ECO:0000313" key="3">
    <source>
        <dbReference type="Proteomes" id="UP000275267"/>
    </source>
</evidence>
<name>A0A3L6PP23_PANMI</name>
<dbReference type="OrthoDB" id="28397at2759"/>
<protein>
    <submittedName>
        <fullName evidence="2">Uncharacterized protein</fullName>
    </submittedName>
</protein>
<sequence length="94" mass="10036">MARLAHVTGKKILKCKQSLHTSQARERSPTRTDLSKATPSYQRVASPVAVGLSPPVAMAVAAPGQLNLDEAPSWGSRSVDCFEKLEQIGEGTYG</sequence>
<organism evidence="2 3">
    <name type="scientific">Panicum miliaceum</name>
    <name type="common">Proso millet</name>
    <name type="synonym">Broomcorn millet</name>
    <dbReference type="NCBI Taxonomy" id="4540"/>
    <lineage>
        <taxon>Eukaryota</taxon>
        <taxon>Viridiplantae</taxon>
        <taxon>Streptophyta</taxon>
        <taxon>Embryophyta</taxon>
        <taxon>Tracheophyta</taxon>
        <taxon>Spermatophyta</taxon>
        <taxon>Magnoliopsida</taxon>
        <taxon>Liliopsida</taxon>
        <taxon>Poales</taxon>
        <taxon>Poaceae</taxon>
        <taxon>PACMAD clade</taxon>
        <taxon>Panicoideae</taxon>
        <taxon>Panicodae</taxon>
        <taxon>Paniceae</taxon>
        <taxon>Panicinae</taxon>
        <taxon>Panicum</taxon>
        <taxon>Panicum sect. Panicum</taxon>
    </lineage>
</organism>
<evidence type="ECO:0000256" key="1">
    <source>
        <dbReference type="SAM" id="MobiDB-lite"/>
    </source>
</evidence>
<reference evidence="3" key="1">
    <citation type="journal article" date="2019" name="Nat. Commun.">
        <title>The genome of broomcorn millet.</title>
        <authorList>
            <person name="Zou C."/>
            <person name="Miki D."/>
            <person name="Li D."/>
            <person name="Tang Q."/>
            <person name="Xiao L."/>
            <person name="Rajput S."/>
            <person name="Deng P."/>
            <person name="Jia W."/>
            <person name="Huang R."/>
            <person name="Zhang M."/>
            <person name="Sun Y."/>
            <person name="Hu J."/>
            <person name="Fu X."/>
            <person name="Schnable P.S."/>
            <person name="Li F."/>
            <person name="Zhang H."/>
            <person name="Feng B."/>
            <person name="Zhu X."/>
            <person name="Liu R."/>
            <person name="Schnable J.C."/>
            <person name="Zhu J.-K."/>
            <person name="Zhang H."/>
        </authorList>
    </citation>
    <scope>NUCLEOTIDE SEQUENCE [LARGE SCALE GENOMIC DNA]</scope>
</reference>
<accession>A0A3L6PP23</accession>
<evidence type="ECO:0000313" key="2">
    <source>
        <dbReference type="EMBL" id="RLM61608.1"/>
    </source>
</evidence>
<keyword evidence="3" id="KW-1185">Reference proteome</keyword>
<dbReference type="Proteomes" id="UP000275267">
    <property type="component" value="Unassembled WGS sequence"/>
</dbReference>
<feature type="compositionally biased region" description="Basic and acidic residues" evidence="1">
    <location>
        <begin position="23"/>
        <end position="34"/>
    </location>
</feature>
<feature type="region of interest" description="Disordered" evidence="1">
    <location>
        <begin position="16"/>
        <end position="40"/>
    </location>
</feature>
<dbReference type="AlphaFoldDB" id="A0A3L6PP23"/>
<dbReference type="EMBL" id="PQIB02000016">
    <property type="protein sequence ID" value="RLM61608.1"/>
    <property type="molecule type" value="Genomic_DNA"/>
</dbReference>
<gene>
    <name evidence="2" type="ORF">C2845_PM14G12400</name>
</gene>
<dbReference type="STRING" id="4540.A0A3L6PP23"/>